<dbReference type="HAMAP" id="MF_00414">
    <property type="entry name" value="UbiB"/>
    <property type="match status" value="1"/>
</dbReference>
<feature type="transmembrane region" description="Helical" evidence="13">
    <location>
        <begin position="524"/>
        <end position="541"/>
    </location>
</feature>
<accession>A0A432WFF9</accession>
<evidence type="ECO:0000256" key="5">
    <source>
        <dbReference type="ARBA" id="ARBA00022679"/>
    </source>
</evidence>
<evidence type="ECO:0000256" key="2">
    <source>
        <dbReference type="ARBA" id="ARBA00009670"/>
    </source>
</evidence>
<feature type="transmembrane region" description="Helical" evidence="13">
    <location>
        <begin position="501"/>
        <end position="518"/>
    </location>
</feature>
<comment type="similarity">
    <text evidence="13">Belongs to the ABC1 family. UbiB subfamily.</text>
</comment>
<keyword evidence="15" id="KW-0830">Ubiquinone</keyword>
<feature type="binding site" evidence="13">
    <location>
        <position position="153"/>
    </location>
    <ligand>
        <name>ATP</name>
        <dbReference type="ChEBI" id="CHEBI:30616"/>
    </ligand>
</feature>
<dbReference type="InterPro" id="IPR010232">
    <property type="entry name" value="UbiB"/>
</dbReference>
<keyword evidence="11 13" id="KW-1133">Transmembrane helix</keyword>
<dbReference type="GO" id="GO:0004672">
    <property type="term" value="F:protein kinase activity"/>
    <property type="evidence" value="ECO:0007669"/>
    <property type="project" value="UniProtKB-UniRule"/>
</dbReference>
<evidence type="ECO:0000256" key="1">
    <source>
        <dbReference type="ARBA" id="ARBA00005020"/>
    </source>
</evidence>
<dbReference type="InterPro" id="IPR050154">
    <property type="entry name" value="UbiB_kinase"/>
</dbReference>
<keyword evidence="9 13" id="KW-0418">Kinase</keyword>
<keyword evidence="6 13" id="KW-0831">Ubiquinone biosynthesis</keyword>
<evidence type="ECO:0000256" key="3">
    <source>
        <dbReference type="ARBA" id="ARBA00022475"/>
    </source>
</evidence>
<dbReference type="CDD" id="cd13972">
    <property type="entry name" value="UbiB"/>
    <property type="match status" value="1"/>
</dbReference>
<evidence type="ECO:0000256" key="10">
    <source>
        <dbReference type="ARBA" id="ARBA00022840"/>
    </source>
</evidence>
<dbReference type="EC" id="2.7.-.-" evidence="13"/>
<proteinExistence type="inferred from homology"/>
<evidence type="ECO:0000256" key="4">
    <source>
        <dbReference type="ARBA" id="ARBA00022519"/>
    </source>
</evidence>
<comment type="caution">
    <text evidence="13">Lacks conserved residue(s) required for the propagation of feature annotation.</text>
</comment>
<evidence type="ECO:0000313" key="15">
    <source>
        <dbReference type="EMBL" id="RUO32542.1"/>
    </source>
</evidence>
<dbReference type="EMBL" id="PIPO01000004">
    <property type="protein sequence ID" value="RUO32542.1"/>
    <property type="molecule type" value="Genomic_DNA"/>
</dbReference>
<dbReference type="InterPro" id="IPR045308">
    <property type="entry name" value="UbiB_bact"/>
</dbReference>
<keyword evidence="5 13" id="KW-0808">Transferase</keyword>
<comment type="pathway">
    <text evidence="1 13">Cofactor biosynthesis; ubiquinone biosynthesis [regulation].</text>
</comment>
<dbReference type="NCBIfam" id="TIGR01982">
    <property type="entry name" value="UbiB"/>
    <property type="match status" value="1"/>
</dbReference>
<sequence length="553" mass="64180">MRSMRFYRIIRTLLQYGVDDMIPRRWQPWYMRLARRTCFWLRNRHKEKALGERLRLALEELGPVFVKVGQMLSTRRDLLPPEIITQLAMLQDKVPPFPGADAQAIIERALEVQSVDQVFVDFVQKPLASASIAQVHEATLRLKNGQLKDVVIKVIRPDIEHTIRADLELMESVAALAARYLPDGRRLKPKEVIREYRKTLLDELDLLREAANAIQLKRNFADSEVLYIPEVYSDYTRHNVMVMERIAGVPIGDVETLRELGVDLKLLAERGVEVFFTQVFRDSFFHADMHPGNIFVDPSNPNDPRYLAIDFGIVGTLNREDKRYLAENFIAFFNRDYRKVAELHVDSGWVPSYINIEDFESAIRTVCEPIFEKPLKEISFGGVLLNLFNTARRFEMEVQPQLVLLQKTLLYVEGLGRNLYPDLDLWKTAKPYLEHWMHDQIGWRAVLRSVKANAPYWAEKLPEMPTLLHDTLLQAQSSIKLSQSYMEEILRQQQEAAESRIWAFMASTLAIATLGLGLMLDEPWWAALTGVVSAYGWIKAWRDRPKHFMKETR</sequence>
<protein>
    <recommendedName>
        <fullName evidence="13">Probable protein kinase UbiB</fullName>
        <ecNumber evidence="13">2.7.-.-</ecNumber>
    </recommendedName>
    <alternativeName>
        <fullName evidence="13">Ubiquinone biosynthesis protein UbiB</fullName>
    </alternativeName>
</protein>
<keyword evidence="12 13" id="KW-0472">Membrane</keyword>
<dbReference type="GO" id="GO:0005886">
    <property type="term" value="C:plasma membrane"/>
    <property type="evidence" value="ECO:0007669"/>
    <property type="project" value="UniProtKB-SubCell"/>
</dbReference>
<evidence type="ECO:0000313" key="16">
    <source>
        <dbReference type="Proteomes" id="UP000287823"/>
    </source>
</evidence>
<keyword evidence="8 13" id="KW-0547">Nucleotide-binding</keyword>
<keyword evidence="16" id="KW-1185">Reference proteome</keyword>
<comment type="similarity">
    <text evidence="2">Belongs to the protein kinase superfamily. ADCK protein kinase family.</text>
</comment>
<evidence type="ECO:0000256" key="9">
    <source>
        <dbReference type="ARBA" id="ARBA00022777"/>
    </source>
</evidence>
<dbReference type="NCBIfam" id="NF003404">
    <property type="entry name" value="PRK04750.1"/>
    <property type="match status" value="1"/>
</dbReference>
<dbReference type="InterPro" id="IPR004147">
    <property type="entry name" value="ABC1_dom"/>
</dbReference>
<feature type="active site" description="Proton acceptor" evidence="13">
    <location>
        <position position="288"/>
    </location>
</feature>
<evidence type="ECO:0000256" key="12">
    <source>
        <dbReference type="ARBA" id="ARBA00023136"/>
    </source>
</evidence>
<comment type="subcellular location">
    <subcellularLocation>
        <location evidence="13">Cell membrane</location>
        <topology evidence="13">Multi-pass membrane protein</topology>
    </subcellularLocation>
</comment>
<dbReference type="InterPro" id="IPR011009">
    <property type="entry name" value="Kinase-like_dom_sf"/>
</dbReference>
<comment type="caution">
    <text evidence="15">The sequence shown here is derived from an EMBL/GenBank/DDBJ whole genome shotgun (WGS) entry which is preliminary data.</text>
</comment>
<reference evidence="15 16" key="1">
    <citation type="journal article" date="2011" name="Front. Microbiol.">
        <title>Genomic signatures of strain selection and enhancement in Bacillus atrophaeus var. globigii, a historical biowarfare simulant.</title>
        <authorList>
            <person name="Gibbons H.S."/>
            <person name="Broomall S.M."/>
            <person name="McNew L.A."/>
            <person name="Daligault H."/>
            <person name="Chapman C."/>
            <person name="Bruce D."/>
            <person name="Karavis M."/>
            <person name="Krepps M."/>
            <person name="McGregor P.A."/>
            <person name="Hong C."/>
            <person name="Park K.H."/>
            <person name="Akmal A."/>
            <person name="Feldman A."/>
            <person name="Lin J.S."/>
            <person name="Chang W.E."/>
            <person name="Higgs B.W."/>
            <person name="Demirev P."/>
            <person name="Lindquist J."/>
            <person name="Liem A."/>
            <person name="Fochler E."/>
            <person name="Read T.D."/>
            <person name="Tapia R."/>
            <person name="Johnson S."/>
            <person name="Bishop-Lilly K.A."/>
            <person name="Detter C."/>
            <person name="Han C."/>
            <person name="Sozhamannan S."/>
            <person name="Rosenzweig C.N."/>
            <person name="Skowronski E.W."/>
        </authorList>
    </citation>
    <scope>NUCLEOTIDE SEQUENCE [LARGE SCALE GENOMIC DNA]</scope>
    <source>
        <strain evidence="15 16">Y4G10-17</strain>
    </source>
</reference>
<keyword evidence="3 13" id="KW-1003">Cell membrane</keyword>
<gene>
    <name evidence="13 15" type="primary">ubiB</name>
    <name evidence="15" type="synonym">aarF</name>
    <name evidence="15" type="synonym">yigQ</name>
    <name evidence="15" type="synonym">yigR</name>
    <name evidence="15" type="ORF">CWE14_10385</name>
</gene>
<comment type="function">
    <text evidence="13">Is probably a protein kinase regulator of UbiI activity which is involved in aerobic coenzyme Q (ubiquinone) biosynthesis.</text>
</comment>
<feature type="binding site" evidence="13">
    <location>
        <begin position="127"/>
        <end position="135"/>
    </location>
    <ligand>
        <name>ATP</name>
        <dbReference type="ChEBI" id="CHEBI:30616"/>
    </ligand>
</feature>
<dbReference type="AlphaFoldDB" id="A0A432WFF9"/>
<feature type="domain" description="ABC1 atypical kinase-like" evidence="14">
    <location>
        <begin position="90"/>
        <end position="344"/>
    </location>
</feature>
<evidence type="ECO:0000256" key="11">
    <source>
        <dbReference type="ARBA" id="ARBA00022989"/>
    </source>
</evidence>
<keyword evidence="10 13" id="KW-0067">ATP-binding</keyword>
<dbReference type="Proteomes" id="UP000287823">
    <property type="component" value="Unassembled WGS sequence"/>
</dbReference>
<name>A0A432WFF9_9GAMM</name>
<dbReference type="SUPFAM" id="SSF56112">
    <property type="entry name" value="Protein kinase-like (PK-like)"/>
    <property type="match status" value="1"/>
</dbReference>
<dbReference type="PANTHER" id="PTHR10566:SF113">
    <property type="entry name" value="PROTEIN ACTIVITY OF BC1 COMPLEX KINASE 7, CHLOROPLASTIC"/>
    <property type="match status" value="1"/>
</dbReference>
<dbReference type="GO" id="GO:0006744">
    <property type="term" value="P:ubiquinone biosynthetic process"/>
    <property type="evidence" value="ECO:0007669"/>
    <property type="project" value="UniProtKB-UniPathway"/>
</dbReference>
<evidence type="ECO:0000256" key="13">
    <source>
        <dbReference type="HAMAP-Rule" id="MF_00414"/>
    </source>
</evidence>
<keyword evidence="7 13" id="KW-0812">Transmembrane</keyword>
<dbReference type="Pfam" id="PF03109">
    <property type="entry name" value="ABC1"/>
    <property type="match status" value="1"/>
</dbReference>
<dbReference type="GO" id="GO:0010795">
    <property type="term" value="P:regulation of ubiquinone biosynthetic process"/>
    <property type="evidence" value="ECO:0007669"/>
    <property type="project" value="UniProtKB-UniRule"/>
</dbReference>
<dbReference type="PANTHER" id="PTHR10566">
    <property type="entry name" value="CHAPERONE-ACTIVITY OF BC1 COMPLEX CABC1 -RELATED"/>
    <property type="match status" value="1"/>
</dbReference>
<keyword evidence="4" id="KW-0997">Cell inner membrane</keyword>
<evidence type="ECO:0000256" key="8">
    <source>
        <dbReference type="ARBA" id="ARBA00022741"/>
    </source>
</evidence>
<dbReference type="UniPathway" id="UPA00232"/>
<evidence type="ECO:0000259" key="14">
    <source>
        <dbReference type="Pfam" id="PF03109"/>
    </source>
</evidence>
<evidence type="ECO:0000256" key="6">
    <source>
        <dbReference type="ARBA" id="ARBA00022688"/>
    </source>
</evidence>
<organism evidence="15 16">
    <name type="scientific">Aliidiomarina soli</name>
    <dbReference type="NCBI Taxonomy" id="1928574"/>
    <lineage>
        <taxon>Bacteria</taxon>
        <taxon>Pseudomonadati</taxon>
        <taxon>Pseudomonadota</taxon>
        <taxon>Gammaproteobacteria</taxon>
        <taxon>Alteromonadales</taxon>
        <taxon>Idiomarinaceae</taxon>
        <taxon>Aliidiomarina</taxon>
    </lineage>
</organism>
<evidence type="ECO:0000256" key="7">
    <source>
        <dbReference type="ARBA" id="ARBA00022692"/>
    </source>
</evidence>
<dbReference type="GO" id="GO:0005524">
    <property type="term" value="F:ATP binding"/>
    <property type="evidence" value="ECO:0007669"/>
    <property type="project" value="UniProtKB-KW"/>
</dbReference>